<feature type="compositionally biased region" description="Polar residues" evidence="1">
    <location>
        <begin position="81"/>
        <end position="94"/>
    </location>
</feature>
<feature type="compositionally biased region" description="Low complexity" evidence="1">
    <location>
        <begin position="131"/>
        <end position="142"/>
    </location>
</feature>
<feature type="compositionally biased region" description="Basic and acidic residues" evidence="1">
    <location>
        <begin position="70"/>
        <end position="79"/>
    </location>
</feature>
<dbReference type="AlphaFoldDB" id="A0A9W8CXY1"/>
<feature type="region of interest" description="Disordered" evidence="1">
    <location>
        <begin position="1"/>
        <end position="94"/>
    </location>
</feature>
<keyword evidence="3" id="KW-1185">Reference proteome</keyword>
<reference evidence="2" key="1">
    <citation type="submission" date="2022-07" db="EMBL/GenBank/DDBJ databases">
        <title>Phylogenomic reconstructions and comparative analyses of Kickxellomycotina fungi.</title>
        <authorList>
            <person name="Reynolds N.K."/>
            <person name="Stajich J.E."/>
            <person name="Barry K."/>
            <person name="Grigoriev I.V."/>
            <person name="Crous P."/>
            <person name="Smith M.E."/>
        </authorList>
    </citation>
    <scope>NUCLEOTIDE SEQUENCE</scope>
    <source>
        <strain evidence="2">BCRC 34381</strain>
    </source>
</reference>
<protein>
    <recommendedName>
        <fullName evidence="4">Spc7 kinetochore protein domain-containing protein</fullName>
    </recommendedName>
</protein>
<evidence type="ECO:0008006" key="4">
    <source>
        <dbReference type="Google" id="ProtNLM"/>
    </source>
</evidence>
<sequence>MDSSSGNTSDDASDTPPKRFKGDNGHPQLPDSILKDEPLEEAETAPHRERRKSRKSVGRRVSFAPTAHVRMFEVPEEKQQAAPNSNTYEMPDISSQTGMLGFNLGIMPAVEETSMASNESFDVSVRHSDPSESLQSSEGSFSADTGHGSVGSPAAPAAHRHGNGQEQRYASILDNDDDDDDDEDLDEADGDDAVTMELTGTVDMGAIGNDDESDAGSSGGAGGGEELSPSNLTSGFRAADSEATPLLDSVDASNFFSMLMQSNAADQHTSLLDNILSQFGDMPQSMSTDYTMNSIRDTDLTRVAVPVDDSGDELDTVVQADISGPAANELANAAGSDGSVGGGDDDDHDDDNDDDDDDADDMEMGHDVDDAVTMDLTGVVSRWSGDSGLGAGGEMDEQAGAIDIATWADEDIPVAPAKQPTFVLDPLPPIPRPIAPPAAGVACGPASRAELAKAGLVMGIFETYRHQRLVPEASPAVAQLAEVPLKFEPLFRKSELKARLEYCSALSGLFEADHCVSRAAAAEPMAFGELASFFGAQNELLSDRREELLLRISRMRQRLVQEAPGKETGKLFGETQELRMKLLGAKREREAIGADIEQLGAEIQALQTTGTSFDRQLSERKSAQEVLLAINGLQPVDVGADCCDFIYDGFSRLHFGDSAEFTSLHPDIDWAAAIRGAIGSSDLSMRQYTIAAMKANAVLKGLLEDVRRVKRHTFVELLYSDGIYVRLQFFSRAHRQRFHLQIPLASVESYTRLHLETEFDWATDVLYGDVDAVRLRECLRACRIDPSLPVLSIYEHVESSMGAF</sequence>
<name>A0A9W8CXY1_9FUNG</name>
<dbReference type="Proteomes" id="UP001143981">
    <property type="component" value="Unassembled WGS sequence"/>
</dbReference>
<evidence type="ECO:0000256" key="1">
    <source>
        <dbReference type="SAM" id="MobiDB-lite"/>
    </source>
</evidence>
<dbReference type="OrthoDB" id="5592879at2759"/>
<feature type="region of interest" description="Disordered" evidence="1">
    <location>
        <begin position="329"/>
        <end position="365"/>
    </location>
</feature>
<feature type="compositionally biased region" description="Acidic residues" evidence="1">
    <location>
        <begin position="343"/>
        <end position="362"/>
    </location>
</feature>
<feature type="compositionally biased region" description="Basic residues" evidence="1">
    <location>
        <begin position="48"/>
        <end position="58"/>
    </location>
</feature>
<feature type="compositionally biased region" description="Polar residues" evidence="1">
    <location>
        <begin position="1"/>
        <end position="10"/>
    </location>
</feature>
<accession>A0A9W8CXY1</accession>
<gene>
    <name evidence="2" type="ORF">LPJ61_000715</name>
</gene>
<comment type="caution">
    <text evidence="2">The sequence shown here is derived from an EMBL/GenBank/DDBJ whole genome shotgun (WGS) entry which is preliminary data.</text>
</comment>
<evidence type="ECO:0000313" key="2">
    <source>
        <dbReference type="EMBL" id="KAJ1735121.1"/>
    </source>
</evidence>
<evidence type="ECO:0000313" key="3">
    <source>
        <dbReference type="Proteomes" id="UP001143981"/>
    </source>
</evidence>
<proteinExistence type="predicted"/>
<feature type="compositionally biased region" description="Acidic residues" evidence="1">
    <location>
        <begin position="174"/>
        <end position="194"/>
    </location>
</feature>
<feature type="region of interest" description="Disordered" evidence="1">
    <location>
        <begin position="115"/>
        <end position="236"/>
    </location>
</feature>
<dbReference type="EMBL" id="JANBOI010000040">
    <property type="protein sequence ID" value="KAJ1735121.1"/>
    <property type="molecule type" value="Genomic_DNA"/>
</dbReference>
<organism evidence="2 3">
    <name type="scientific">Coemansia biformis</name>
    <dbReference type="NCBI Taxonomy" id="1286918"/>
    <lineage>
        <taxon>Eukaryota</taxon>
        <taxon>Fungi</taxon>
        <taxon>Fungi incertae sedis</taxon>
        <taxon>Zoopagomycota</taxon>
        <taxon>Kickxellomycotina</taxon>
        <taxon>Kickxellomycetes</taxon>
        <taxon>Kickxellales</taxon>
        <taxon>Kickxellaceae</taxon>
        <taxon>Coemansia</taxon>
    </lineage>
</organism>